<accession>A0A542ZWB1</accession>
<dbReference type="EMBL" id="VFOS01000001">
    <property type="protein sequence ID" value="TQL64480.1"/>
    <property type="molecule type" value="Genomic_DNA"/>
</dbReference>
<dbReference type="InterPro" id="IPR053721">
    <property type="entry name" value="Fimbrial_Adhesin_Reg"/>
</dbReference>
<dbReference type="PANTHER" id="PTHR35004:SF7">
    <property type="entry name" value="INTEGRASE PROTEIN"/>
    <property type="match status" value="1"/>
</dbReference>
<name>A0A542ZWB1_RARFA</name>
<dbReference type="PANTHER" id="PTHR35004">
    <property type="entry name" value="TRANSPOSASE RV3428C-RELATED"/>
    <property type="match status" value="1"/>
</dbReference>
<dbReference type="GO" id="GO:0015074">
    <property type="term" value="P:DNA integration"/>
    <property type="evidence" value="ECO:0007669"/>
    <property type="project" value="InterPro"/>
</dbReference>
<dbReference type="RefSeq" id="WP_211349835.1">
    <property type="nucleotide sequence ID" value="NZ_BAAASV010000003.1"/>
</dbReference>
<dbReference type="NCBIfam" id="NF033577">
    <property type="entry name" value="transpos_IS481"/>
    <property type="match status" value="1"/>
</dbReference>
<dbReference type="InterPro" id="IPR047656">
    <property type="entry name" value="IS481-like_transpos"/>
</dbReference>
<evidence type="ECO:0000256" key="1">
    <source>
        <dbReference type="ARBA" id="ARBA00023015"/>
    </source>
</evidence>
<evidence type="ECO:0000256" key="2">
    <source>
        <dbReference type="ARBA" id="ARBA00023163"/>
    </source>
</evidence>
<feature type="domain" description="Integrase catalytic" evidence="3">
    <location>
        <begin position="132"/>
        <end position="302"/>
    </location>
</feature>
<protein>
    <submittedName>
        <fullName evidence="4">Transposase</fullName>
    </submittedName>
</protein>
<dbReference type="Pfam" id="PF13683">
    <property type="entry name" value="rve_3"/>
    <property type="match status" value="1"/>
</dbReference>
<keyword evidence="1" id="KW-0805">Transcription regulation</keyword>
<dbReference type="InterPro" id="IPR012337">
    <property type="entry name" value="RNaseH-like_sf"/>
</dbReference>
<dbReference type="Pfam" id="PF13565">
    <property type="entry name" value="HTH_32"/>
    <property type="match status" value="1"/>
</dbReference>
<evidence type="ECO:0000313" key="5">
    <source>
        <dbReference type="Proteomes" id="UP000315389"/>
    </source>
</evidence>
<keyword evidence="2" id="KW-0804">Transcription</keyword>
<comment type="caution">
    <text evidence="4">The sequence shown here is derived from an EMBL/GenBank/DDBJ whole genome shotgun (WGS) entry which is preliminary data.</text>
</comment>
<evidence type="ECO:0000259" key="3">
    <source>
        <dbReference type="PROSITE" id="PS50994"/>
    </source>
</evidence>
<dbReference type="SUPFAM" id="SSF46689">
    <property type="entry name" value="Homeodomain-like"/>
    <property type="match status" value="1"/>
</dbReference>
<organism evidence="4 5">
    <name type="scientific">Rarobacter faecitabidus</name>
    <dbReference type="NCBI Taxonomy" id="13243"/>
    <lineage>
        <taxon>Bacteria</taxon>
        <taxon>Bacillati</taxon>
        <taxon>Actinomycetota</taxon>
        <taxon>Actinomycetes</taxon>
        <taxon>Micrococcales</taxon>
        <taxon>Rarobacteraceae</taxon>
        <taxon>Rarobacter</taxon>
    </lineage>
</organism>
<dbReference type="SUPFAM" id="SSF53098">
    <property type="entry name" value="Ribonuclease H-like"/>
    <property type="match status" value="1"/>
</dbReference>
<dbReference type="InterPro" id="IPR009057">
    <property type="entry name" value="Homeodomain-like_sf"/>
</dbReference>
<dbReference type="InterPro" id="IPR036397">
    <property type="entry name" value="RNaseH_sf"/>
</dbReference>
<dbReference type="InterPro" id="IPR001584">
    <property type="entry name" value="Integrase_cat-core"/>
</dbReference>
<keyword evidence="5" id="KW-1185">Reference proteome</keyword>
<dbReference type="PROSITE" id="PS50994">
    <property type="entry name" value="INTEGRASE"/>
    <property type="match status" value="1"/>
</dbReference>
<dbReference type="Proteomes" id="UP000315389">
    <property type="component" value="Unassembled WGS sequence"/>
</dbReference>
<dbReference type="AlphaFoldDB" id="A0A542ZWB1"/>
<dbReference type="Gene3D" id="3.30.420.10">
    <property type="entry name" value="Ribonuclease H-like superfamily/Ribonuclease H"/>
    <property type="match status" value="1"/>
</dbReference>
<proteinExistence type="predicted"/>
<dbReference type="GO" id="GO:0003676">
    <property type="term" value="F:nucleic acid binding"/>
    <property type="evidence" value="ECO:0007669"/>
    <property type="project" value="InterPro"/>
</dbReference>
<sequence>MKPKNLVIVQAVLDQGLSHAQAAAKYGVTRQWVHRLVTRYQAAGLEGLAPRSKAPHHRPGRTPEQVRELVLALRRELTSQGADAGPETIRWHLHNEGAQVPAVSTIRRILHDAGLVTPAPQKRPRSSYIRFEADLPNECWQSDITHWHLADHTRIEILDFLDDHSRYLLHIRAAAAFTGTDVAQTLHQLIDQYGPPASTLTDNGLVFTTRFARFKGSRGGFEKLLQTYGITQKNGRPGHPQTQGKIERFHQTLKRWLAAKPRPQNLTELNTWLTQFQTWYNTARPHRAIGRKTPHQAYTALPKAMSRVK</sequence>
<reference evidence="4 5" key="1">
    <citation type="submission" date="2019-06" db="EMBL/GenBank/DDBJ databases">
        <title>Sequencing the genomes of 1000 actinobacteria strains.</title>
        <authorList>
            <person name="Klenk H.-P."/>
        </authorList>
    </citation>
    <scope>NUCLEOTIDE SEQUENCE [LARGE SCALE GENOMIC DNA]</scope>
    <source>
        <strain evidence="4 5">DSM 4813</strain>
    </source>
</reference>
<dbReference type="Gene3D" id="1.10.10.2690">
    <property type="match status" value="1"/>
</dbReference>
<gene>
    <name evidence="4" type="ORF">FB461_0984</name>
</gene>
<evidence type="ECO:0000313" key="4">
    <source>
        <dbReference type="EMBL" id="TQL64480.1"/>
    </source>
</evidence>